<organism evidence="2 3">
    <name type="scientific">Antiquaquibacter soli</name>
    <dbReference type="NCBI Taxonomy" id="3064523"/>
    <lineage>
        <taxon>Bacteria</taxon>
        <taxon>Bacillati</taxon>
        <taxon>Actinomycetota</taxon>
        <taxon>Actinomycetes</taxon>
        <taxon>Micrococcales</taxon>
        <taxon>Microbacteriaceae</taxon>
        <taxon>Antiquaquibacter</taxon>
    </lineage>
</organism>
<evidence type="ECO:0000313" key="3">
    <source>
        <dbReference type="Proteomes" id="UP001241072"/>
    </source>
</evidence>
<dbReference type="Proteomes" id="UP001241072">
    <property type="component" value="Unassembled WGS sequence"/>
</dbReference>
<dbReference type="Gene3D" id="3.30.70.100">
    <property type="match status" value="1"/>
</dbReference>
<dbReference type="InterPro" id="IPR036046">
    <property type="entry name" value="Acylphosphatase-like_dom_sf"/>
</dbReference>
<dbReference type="SUPFAM" id="SSF54975">
    <property type="entry name" value="Acylphosphatase/BLUF domain-like"/>
    <property type="match status" value="1"/>
</dbReference>
<gene>
    <name evidence="2" type="ORF">Q5716_13190</name>
</gene>
<sequence length="151" mass="17128">MSVNHRAEDRLVSLVYSSTGSEEFDDERLDTLLAESRAANRENGVTGILLYRAGRFVQFLEGPASRIASLMRSIVADPRHRNVRVLLQGDAERRHFPEWTMGYKRVAEATGPLPEGFRSSFEDLEGGDPDGMLRAVRELSFWFRVRARDAD</sequence>
<dbReference type="SMART" id="SM01034">
    <property type="entry name" value="BLUF"/>
    <property type="match status" value="1"/>
</dbReference>
<dbReference type="Pfam" id="PF04940">
    <property type="entry name" value="BLUF"/>
    <property type="match status" value="1"/>
</dbReference>
<evidence type="ECO:0000259" key="1">
    <source>
        <dbReference type="PROSITE" id="PS50925"/>
    </source>
</evidence>
<reference evidence="2 3" key="1">
    <citation type="submission" date="2023-07" db="EMBL/GenBank/DDBJ databases">
        <title>Protaetiibacter sp. nov WY-16 isolated from soil.</title>
        <authorList>
            <person name="Liu B."/>
            <person name="Wan Y."/>
        </authorList>
    </citation>
    <scope>NUCLEOTIDE SEQUENCE [LARGE SCALE GENOMIC DNA]</scope>
    <source>
        <strain evidence="2 3">WY-16</strain>
    </source>
</reference>
<comment type="caution">
    <text evidence="2">The sequence shown here is derived from an EMBL/GenBank/DDBJ whole genome shotgun (WGS) entry which is preliminary data.</text>
</comment>
<name>A0ABT9BQ80_9MICO</name>
<proteinExistence type="predicted"/>
<keyword evidence="3" id="KW-1185">Reference proteome</keyword>
<dbReference type="InterPro" id="IPR007024">
    <property type="entry name" value="BLUF_domain"/>
</dbReference>
<dbReference type="EMBL" id="JAUQUB010000003">
    <property type="protein sequence ID" value="MDO7883185.1"/>
    <property type="molecule type" value="Genomic_DNA"/>
</dbReference>
<dbReference type="PROSITE" id="PS50925">
    <property type="entry name" value="BLUF"/>
    <property type="match status" value="1"/>
</dbReference>
<feature type="domain" description="BLUF" evidence="1">
    <location>
        <begin position="11"/>
        <end position="102"/>
    </location>
</feature>
<accession>A0ABT9BQ80</accession>
<evidence type="ECO:0000313" key="2">
    <source>
        <dbReference type="EMBL" id="MDO7883185.1"/>
    </source>
</evidence>
<dbReference type="RefSeq" id="WP_305003610.1">
    <property type="nucleotide sequence ID" value="NZ_JAUQUB010000003.1"/>
</dbReference>
<protein>
    <submittedName>
        <fullName evidence="2">BLUF domain-containing protein</fullName>
    </submittedName>
</protein>